<dbReference type="PANTHER" id="PTHR33406:SF13">
    <property type="entry name" value="MEMBRANE PROTEIN YDFJ"/>
    <property type="match status" value="1"/>
</dbReference>
<evidence type="ECO:0000259" key="7">
    <source>
        <dbReference type="Pfam" id="PF03176"/>
    </source>
</evidence>
<keyword evidence="3 6" id="KW-0812">Transmembrane</keyword>
<feature type="transmembrane region" description="Helical" evidence="6">
    <location>
        <begin position="724"/>
        <end position="743"/>
    </location>
</feature>
<evidence type="ECO:0000313" key="9">
    <source>
        <dbReference type="Proteomes" id="UP001168380"/>
    </source>
</evidence>
<dbReference type="Pfam" id="PF03176">
    <property type="entry name" value="MMPL"/>
    <property type="match status" value="1"/>
</dbReference>
<keyword evidence="4 6" id="KW-1133">Transmembrane helix</keyword>
<evidence type="ECO:0000256" key="2">
    <source>
        <dbReference type="ARBA" id="ARBA00022475"/>
    </source>
</evidence>
<protein>
    <submittedName>
        <fullName evidence="8">MMPL family transporter</fullName>
    </submittedName>
</protein>
<keyword evidence="5 6" id="KW-0472">Membrane</keyword>
<evidence type="ECO:0000256" key="1">
    <source>
        <dbReference type="ARBA" id="ARBA00004651"/>
    </source>
</evidence>
<evidence type="ECO:0000256" key="5">
    <source>
        <dbReference type="ARBA" id="ARBA00023136"/>
    </source>
</evidence>
<proteinExistence type="predicted"/>
<organism evidence="8 9">
    <name type="scientific">Gilvimarinus algae</name>
    <dbReference type="NCBI Taxonomy" id="3058037"/>
    <lineage>
        <taxon>Bacteria</taxon>
        <taxon>Pseudomonadati</taxon>
        <taxon>Pseudomonadota</taxon>
        <taxon>Gammaproteobacteria</taxon>
        <taxon>Cellvibrionales</taxon>
        <taxon>Cellvibrionaceae</taxon>
        <taxon>Gilvimarinus</taxon>
    </lineage>
</organism>
<evidence type="ECO:0000313" key="8">
    <source>
        <dbReference type="EMBL" id="MDO3383467.1"/>
    </source>
</evidence>
<gene>
    <name evidence="8" type="ORF">QWI16_14900</name>
</gene>
<feature type="transmembrane region" description="Helical" evidence="6">
    <location>
        <begin position="642"/>
        <end position="662"/>
    </location>
</feature>
<feature type="transmembrane region" description="Helical" evidence="6">
    <location>
        <begin position="344"/>
        <end position="364"/>
    </location>
</feature>
<dbReference type="InterPro" id="IPR004869">
    <property type="entry name" value="MMPL_dom"/>
</dbReference>
<dbReference type="SUPFAM" id="SSF82866">
    <property type="entry name" value="Multidrug efflux transporter AcrB transmembrane domain"/>
    <property type="match status" value="2"/>
</dbReference>
<feature type="transmembrane region" description="Helical" evidence="6">
    <location>
        <begin position="276"/>
        <end position="298"/>
    </location>
</feature>
<feature type="domain" description="Membrane transport protein MMPL" evidence="7">
    <location>
        <begin position="189"/>
        <end position="430"/>
    </location>
</feature>
<dbReference type="InterPro" id="IPR050545">
    <property type="entry name" value="Mycobact_MmpL"/>
</dbReference>
<feature type="transmembrane region" description="Helical" evidence="6">
    <location>
        <begin position="669"/>
        <end position="687"/>
    </location>
</feature>
<accession>A0ABT8TH96</accession>
<feature type="transmembrane region" description="Helical" evidence="6">
    <location>
        <begin position="304"/>
        <end position="323"/>
    </location>
</feature>
<comment type="subcellular location">
    <subcellularLocation>
        <location evidence="1">Cell membrane</location>
        <topology evidence="1">Multi-pass membrane protein</topology>
    </subcellularLocation>
</comment>
<keyword evidence="9" id="KW-1185">Reference proteome</keyword>
<dbReference type="Proteomes" id="UP001168380">
    <property type="component" value="Unassembled WGS sequence"/>
</dbReference>
<sequence>MLLRQVVFVCRLLVLITVLAGLFTLPRLSVDNDILALFPDKDARSAEALADELRSAGYERQLLLLLGAPDMSQLGEQLPGVVKRLRQCDCLATVTEGAGAAVQLPVEALYQDYAPALLSDAWRERLQSEASETLRNQVLRELLTRPGAMSTARLTRDPLGSLAGYTQALRPPAPGLLLDAEGRVRLQVDGQAYYLLSLELAGSPFGVGVQASVGRALDEALQPVRSLPGFRQLHTGVFFFTQAGTEQARGEISTVGLGSLIGVMVLLLLVFRSLPLLFLAFTPIAVGVLAGLTVTQWLFGEVHVMALVFGAALTGVAIDYSLHFFTKRMEAGPAWQAHTGSQRLLAPLGLGLLTSMAGYLSFTASGFPGFVQIAVLSSGGLLAAFATVLGFFPVLLRKPPASGMPRALKMMLVALGRWQWRLVAVLRQPLAFLGLPLLVLGVVYQWQSNDDIRQMQTVNPELAAMDKSVREPLGGGQALQYLLVNGADTEALLQRLETLERPLDQAVGAGNLGGYRSLADWLPSQQRQRQNLILWRERVLDSGLLESLYRQLGMEESRAAEFAQRLGQVEPLSPEVALADIAGSALAPVFFSHEGRHYALVSLVAPVNERAIAAIARKADDVQWVDPVARTNHLLEHYRVRAAWLLALSYLMIALLVSVRYGARGACQIIAPPALASTLALAGVLVLGQGVSVFHMMALLLVLGIGVDYTLFLREGGRSSRATLLAIVLSTITTVLSFGLLALSATTAIHNFGLTVFLGIVLAFLLAPLATARQ</sequence>
<keyword evidence="2" id="KW-1003">Cell membrane</keyword>
<feature type="transmembrane region" description="Helical" evidence="6">
    <location>
        <begin position="749"/>
        <end position="770"/>
    </location>
</feature>
<dbReference type="PANTHER" id="PTHR33406">
    <property type="entry name" value="MEMBRANE PROTEIN MJ1562-RELATED"/>
    <property type="match status" value="1"/>
</dbReference>
<feature type="transmembrane region" description="Helical" evidence="6">
    <location>
        <begin position="430"/>
        <end position="447"/>
    </location>
</feature>
<feature type="transmembrane region" description="Helical" evidence="6">
    <location>
        <begin position="252"/>
        <end position="271"/>
    </location>
</feature>
<dbReference type="EMBL" id="JAULRT010000062">
    <property type="protein sequence ID" value="MDO3383467.1"/>
    <property type="molecule type" value="Genomic_DNA"/>
</dbReference>
<evidence type="ECO:0000256" key="3">
    <source>
        <dbReference type="ARBA" id="ARBA00022692"/>
    </source>
</evidence>
<evidence type="ECO:0000256" key="6">
    <source>
        <dbReference type="SAM" id="Phobius"/>
    </source>
</evidence>
<name>A0ABT8TH96_9GAMM</name>
<dbReference type="RefSeq" id="WP_302714249.1">
    <property type="nucleotide sequence ID" value="NZ_JAULRT010000062.1"/>
</dbReference>
<evidence type="ECO:0000256" key="4">
    <source>
        <dbReference type="ARBA" id="ARBA00022989"/>
    </source>
</evidence>
<reference evidence="8" key="1">
    <citation type="submission" date="2023-07" db="EMBL/GenBank/DDBJ databases">
        <title>Gilvimarinus algae sp. nov., isolated from the surface of Kelp.</title>
        <authorList>
            <person name="Sun Y.Y."/>
            <person name="Gong Y."/>
            <person name="Du Z.J."/>
        </authorList>
    </citation>
    <scope>NUCLEOTIDE SEQUENCE</scope>
    <source>
        <strain evidence="8">SDUM040014</strain>
    </source>
</reference>
<feature type="transmembrane region" description="Helical" evidence="6">
    <location>
        <begin position="693"/>
        <end position="712"/>
    </location>
</feature>
<dbReference type="Gene3D" id="1.20.1640.10">
    <property type="entry name" value="Multidrug efflux transporter AcrB transmembrane domain"/>
    <property type="match status" value="2"/>
</dbReference>
<comment type="caution">
    <text evidence="8">The sequence shown here is derived from an EMBL/GenBank/DDBJ whole genome shotgun (WGS) entry which is preliminary data.</text>
</comment>
<feature type="transmembrane region" description="Helical" evidence="6">
    <location>
        <begin position="370"/>
        <end position="396"/>
    </location>
</feature>